<dbReference type="InterPro" id="IPR052158">
    <property type="entry name" value="INH-QAR"/>
</dbReference>
<organism evidence="5 6">
    <name type="scientific">Massilia cellulosiltytica</name>
    <dbReference type="NCBI Taxonomy" id="2683234"/>
    <lineage>
        <taxon>Bacteria</taxon>
        <taxon>Pseudomonadati</taxon>
        <taxon>Pseudomonadota</taxon>
        <taxon>Betaproteobacteria</taxon>
        <taxon>Burkholderiales</taxon>
        <taxon>Oxalobacteraceae</taxon>
        <taxon>Telluria group</taxon>
        <taxon>Massilia</taxon>
    </lineage>
</organism>
<dbReference type="InterPro" id="IPR002818">
    <property type="entry name" value="DJ-1/PfpI"/>
</dbReference>
<evidence type="ECO:0000256" key="1">
    <source>
        <dbReference type="ARBA" id="ARBA00023015"/>
    </source>
</evidence>
<dbReference type="GO" id="GO:0043565">
    <property type="term" value="F:sequence-specific DNA binding"/>
    <property type="evidence" value="ECO:0007669"/>
    <property type="project" value="InterPro"/>
</dbReference>
<evidence type="ECO:0000313" key="5">
    <source>
        <dbReference type="EMBL" id="MVW62373.1"/>
    </source>
</evidence>
<evidence type="ECO:0000256" key="2">
    <source>
        <dbReference type="ARBA" id="ARBA00023163"/>
    </source>
</evidence>
<keyword evidence="6" id="KW-1185">Reference proteome</keyword>
<dbReference type="Pfam" id="PF01965">
    <property type="entry name" value="DJ-1_PfpI"/>
    <property type="match status" value="1"/>
</dbReference>
<evidence type="ECO:0000259" key="4">
    <source>
        <dbReference type="PROSITE" id="PS01124"/>
    </source>
</evidence>
<dbReference type="InterPro" id="IPR018060">
    <property type="entry name" value="HTH_AraC"/>
</dbReference>
<dbReference type="AlphaFoldDB" id="A0A7X3K8W2"/>
<dbReference type="Pfam" id="PF12833">
    <property type="entry name" value="HTH_18"/>
    <property type="match status" value="1"/>
</dbReference>
<keyword evidence="2" id="KW-0804">Transcription</keyword>
<dbReference type="SUPFAM" id="SSF52317">
    <property type="entry name" value="Class I glutamine amidotransferase-like"/>
    <property type="match status" value="1"/>
</dbReference>
<dbReference type="Gene3D" id="1.10.10.60">
    <property type="entry name" value="Homeodomain-like"/>
    <property type="match status" value="1"/>
</dbReference>
<feature type="domain" description="HTH araC/xylS-type" evidence="4">
    <location>
        <begin position="267"/>
        <end position="365"/>
    </location>
</feature>
<dbReference type="CDD" id="cd03137">
    <property type="entry name" value="GATase1_AraC_1"/>
    <property type="match status" value="1"/>
</dbReference>
<dbReference type="InterPro" id="IPR009057">
    <property type="entry name" value="Homeodomain-like_sf"/>
</dbReference>
<feature type="region of interest" description="Disordered" evidence="3">
    <location>
        <begin position="1"/>
        <end position="26"/>
    </location>
</feature>
<dbReference type="Gene3D" id="3.40.50.880">
    <property type="match status" value="1"/>
</dbReference>
<keyword evidence="1" id="KW-0805">Transcription regulation</keyword>
<dbReference type="EMBL" id="WSES01000006">
    <property type="protein sequence ID" value="MVW62373.1"/>
    <property type="molecule type" value="Genomic_DNA"/>
</dbReference>
<dbReference type="PROSITE" id="PS01124">
    <property type="entry name" value="HTH_ARAC_FAMILY_2"/>
    <property type="match status" value="1"/>
</dbReference>
<dbReference type="SUPFAM" id="SSF46689">
    <property type="entry name" value="Homeodomain-like"/>
    <property type="match status" value="2"/>
</dbReference>
<sequence>MTTFWRRAARRRPPRAPVSRHGARISRHALPAPRARGYSDGVRIHSRSPRLSTIAILAFPGVQSLDVTGPLDVFAEANRFLAPRDHYRMRVLGTVDGPVACSNAMLLQPHARYDEEVDAPDLLLVPGGPDLPRQPADTALAAWLRTMAARCPRIASVCNGAFLLAHAGLLDGRRATTHWNDVALLAARFPRVAVQPDRIFVRDGPVYTSAGVTAGIDLALHLVYEDHGADVSLNVAKRLVVFTQRSGGQSQFSPYLTPYVGDDSVLRTVQDHVLAHLDAPLTVADLARVAALSERHFARQFARAAGVTPAEFVERARVDAARALLERADQPLKTVAHRCGFGTAARMRAAFLRHLGVSALDYRQHFGAFRQRD</sequence>
<name>A0A7X3K8W2_9BURK</name>
<dbReference type="PANTHER" id="PTHR43130">
    <property type="entry name" value="ARAC-FAMILY TRANSCRIPTIONAL REGULATOR"/>
    <property type="match status" value="1"/>
</dbReference>
<comment type="caution">
    <text evidence="5">The sequence shown here is derived from an EMBL/GenBank/DDBJ whole genome shotgun (WGS) entry which is preliminary data.</text>
</comment>
<dbReference type="GO" id="GO:0003700">
    <property type="term" value="F:DNA-binding transcription factor activity"/>
    <property type="evidence" value="ECO:0007669"/>
    <property type="project" value="InterPro"/>
</dbReference>
<dbReference type="SMART" id="SM00342">
    <property type="entry name" value="HTH_ARAC"/>
    <property type="match status" value="1"/>
</dbReference>
<dbReference type="PANTHER" id="PTHR43130:SF3">
    <property type="entry name" value="HTH-TYPE TRANSCRIPTIONAL REGULATOR RV1931C"/>
    <property type="match status" value="1"/>
</dbReference>
<evidence type="ECO:0000256" key="3">
    <source>
        <dbReference type="SAM" id="MobiDB-lite"/>
    </source>
</evidence>
<proteinExistence type="predicted"/>
<gene>
    <name evidence="5" type="ORF">GPY61_20800</name>
</gene>
<dbReference type="Proteomes" id="UP000443353">
    <property type="component" value="Unassembled WGS sequence"/>
</dbReference>
<evidence type="ECO:0000313" key="6">
    <source>
        <dbReference type="Proteomes" id="UP000443353"/>
    </source>
</evidence>
<protein>
    <submittedName>
        <fullName evidence="5">Helix-turn-helix domain-containing protein</fullName>
    </submittedName>
</protein>
<dbReference type="InterPro" id="IPR029062">
    <property type="entry name" value="Class_I_gatase-like"/>
</dbReference>
<reference evidence="5 6" key="1">
    <citation type="submission" date="2019-12" db="EMBL/GenBank/DDBJ databases">
        <authorList>
            <person name="Li C."/>
            <person name="Zhao J."/>
        </authorList>
    </citation>
    <scope>NUCLEOTIDE SEQUENCE [LARGE SCALE GENOMIC DNA]</scope>
    <source>
        <strain evidence="5 6">NEAU-DD11</strain>
    </source>
</reference>
<accession>A0A7X3K8W2</accession>